<dbReference type="AlphaFoldDB" id="A0A4V1ZCD7"/>
<dbReference type="Gene3D" id="3.30.460.10">
    <property type="entry name" value="Beta Polymerase, domain 2"/>
    <property type="match status" value="1"/>
</dbReference>
<comment type="caution">
    <text evidence="2">The sequence shown here is derived from an EMBL/GenBank/DDBJ whole genome shotgun (WGS) entry which is preliminary data.</text>
</comment>
<dbReference type="InterPro" id="IPR052930">
    <property type="entry name" value="TA_antitoxin_MntA"/>
</dbReference>
<dbReference type="GO" id="GO:0016779">
    <property type="term" value="F:nucleotidyltransferase activity"/>
    <property type="evidence" value="ECO:0007669"/>
    <property type="project" value="InterPro"/>
</dbReference>
<keyword evidence="3" id="KW-1185">Reference proteome</keyword>
<accession>A0A4V1ZCD7</accession>
<gene>
    <name evidence="2" type="ORF">EWM62_02365</name>
</gene>
<feature type="domain" description="Polymerase nucleotidyl transferase" evidence="1">
    <location>
        <begin position="14"/>
        <end position="99"/>
    </location>
</feature>
<protein>
    <submittedName>
        <fullName evidence="2">Nucleotidyltransferase domain-containing protein</fullName>
    </submittedName>
</protein>
<dbReference type="InterPro" id="IPR002934">
    <property type="entry name" value="Polymerase_NTP_transf_dom"/>
</dbReference>
<evidence type="ECO:0000259" key="1">
    <source>
        <dbReference type="Pfam" id="PF01909"/>
    </source>
</evidence>
<keyword evidence="2" id="KW-0808">Transferase</keyword>
<dbReference type="PANTHER" id="PTHR43852:SF2">
    <property type="entry name" value="PROTEIN ADENYLYLTRANSFERASE MNTA"/>
    <property type="match status" value="1"/>
</dbReference>
<dbReference type="OrthoDB" id="9793933at2"/>
<organism evidence="2 3">
    <name type="scientific">Mucilaginibacter terrigena</name>
    <dbReference type="NCBI Taxonomy" id="2492395"/>
    <lineage>
        <taxon>Bacteria</taxon>
        <taxon>Pseudomonadati</taxon>
        <taxon>Bacteroidota</taxon>
        <taxon>Sphingobacteriia</taxon>
        <taxon>Sphingobacteriales</taxon>
        <taxon>Sphingobacteriaceae</taxon>
        <taxon>Mucilaginibacter</taxon>
    </lineage>
</organism>
<dbReference type="Pfam" id="PF01909">
    <property type="entry name" value="NTP_transf_2"/>
    <property type="match status" value="1"/>
</dbReference>
<reference evidence="2 3" key="1">
    <citation type="submission" date="2019-02" db="EMBL/GenBank/DDBJ databases">
        <title>Bacterial novel species Mucilaginibacter sp. 17JY9-4 isolated from soil.</title>
        <authorList>
            <person name="Jung H.-Y."/>
        </authorList>
    </citation>
    <scope>NUCLEOTIDE SEQUENCE [LARGE SCALE GENOMIC DNA]</scope>
    <source>
        <strain evidence="2 3">17JY9-4</strain>
    </source>
</reference>
<dbReference type="Proteomes" id="UP000293331">
    <property type="component" value="Unassembled WGS sequence"/>
</dbReference>
<dbReference type="CDD" id="cd05403">
    <property type="entry name" value="NT_KNTase_like"/>
    <property type="match status" value="1"/>
</dbReference>
<proteinExistence type="predicted"/>
<dbReference type="SUPFAM" id="SSF81301">
    <property type="entry name" value="Nucleotidyltransferase"/>
    <property type="match status" value="1"/>
</dbReference>
<dbReference type="PANTHER" id="PTHR43852">
    <property type="entry name" value="NUCLEOTIDYLTRANSFERASE"/>
    <property type="match status" value="1"/>
</dbReference>
<dbReference type="EMBL" id="SEWG01000001">
    <property type="protein sequence ID" value="RYU92300.1"/>
    <property type="molecule type" value="Genomic_DNA"/>
</dbReference>
<evidence type="ECO:0000313" key="3">
    <source>
        <dbReference type="Proteomes" id="UP000293331"/>
    </source>
</evidence>
<dbReference type="RefSeq" id="WP_129875028.1">
    <property type="nucleotide sequence ID" value="NZ_SEWG01000001.1"/>
</dbReference>
<evidence type="ECO:0000313" key="2">
    <source>
        <dbReference type="EMBL" id="RYU92300.1"/>
    </source>
</evidence>
<dbReference type="InterPro" id="IPR043519">
    <property type="entry name" value="NT_sf"/>
</dbReference>
<sequence>MLHPTFKAQLPAVLGILKAQGIKSAYAFGSVVSDNFNENSDIDLLIGFDDELEPLKKGEICWDIHDKLRALFEREVDILVEGSLKNPFFIEEINEKKQLIYAA</sequence>
<name>A0A4V1ZCD7_9SPHI</name>